<proteinExistence type="predicted"/>
<evidence type="ECO:0000313" key="2">
    <source>
        <dbReference type="Proteomes" id="UP000198211"/>
    </source>
</evidence>
<organism evidence="1 2">
    <name type="scientific">Phytophthora megakarya</name>
    <dbReference type="NCBI Taxonomy" id="4795"/>
    <lineage>
        <taxon>Eukaryota</taxon>
        <taxon>Sar</taxon>
        <taxon>Stramenopiles</taxon>
        <taxon>Oomycota</taxon>
        <taxon>Peronosporomycetes</taxon>
        <taxon>Peronosporales</taxon>
        <taxon>Peronosporaceae</taxon>
        <taxon>Phytophthora</taxon>
    </lineage>
</organism>
<keyword evidence="2" id="KW-1185">Reference proteome</keyword>
<dbReference type="EMBL" id="NBNE01004510">
    <property type="protein sequence ID" value="OWZ05290.1"/>
    <property type="molecule type" value="Genomic_DNA"/>
</dbReference>
<dbReference type="Proteomes" id="UP000198211">
    <property type="component" value="Unassembled WGS sequence"/>
</dbReference>
<dbReference type="Gene3D" id="3.90.70.80">
    <property type="match status" value="1"/>
</dbReference>
<evidence type="ECO:0000313" key="1">
    <source>
        <dbReference type="EMBL" id="OWZ05290.1"/>
    </source>
</evidence>
<reference evidence="2" key="1">
    <citation type="submission" date="2017-03" db="EMBL/GenBank/DDBJ databases">
        <title>Phytopthora megakarya and P. palmivora, two closely related causual agents of cacao black pod achieved similar genome size and gene model numbers by different mechanisms.</title>
        <authorList>
            <person name="Ali S."/>
            <person name="Shao J."/>
            <person name="Larry D.J."/>
            <person name="Kronmiller B."/>
            <person name="Shen D."/>
            <person name="Strem M.D."/>
            <person name="Melnick R.L."/>
            <person name="Guiltinan M.J."/>
            <person name="Tyler B.M."/>
            <person name="Meinhardt L.W."/>
            <person name="Bailey B.A."/>
        </authorList>
    </citation>
    <scope>NUCLEOTIDE SEQUENCE [LARGE SCALE GENOMIC DNA]</scope>
    <source>
        <strain evidence="2">zdho120</strain>
    </source>
</reference>
<dbReference type="OrthoDB" id="94678at2759"/>
<sequence>MDISGSIGLSGYDVFKHCDLNPVQTPATGNCQFYGVAMAMLNKHFDSPANITAIENVTAKLKKGMNMAAQYGFEVEFPHDIRKVILRSHVKNAGELTIKESADQLKEHLEDMSTTSSKSTTFISRALWGSEVTLLLMAKLLEQPIYVVVAPRGLEHASYQIFKPIKKVTAAHELQSAGEDNYTCDKAQEWVKTLQQECNECSISGKLPIVLYYGSQHYTWLKLEGESRYDQLKSFVSTEVQIMANDSDGDAKMPLVEECPHENTAKAETVIANILQEDLEDSVLTERERDELLEVLQHGKNRQQKPHMFPDKALLDLATGLQNFS</sequence>
<gene>
    <name evidence="1" type="ORF">PHMEG_00022647</name>
</gene>
<evidence type="ECO:0008006" key="3">
    <source>
        <dbReference type="Google" id="ProtNLM"/>
    </source>
</evidence>
<name>A0A225VL81_9STRA</name>
<accession>A0A225VL81</accession>
<dbReference type="AlphaFoldDB" id="A0A225VL81"/>
<comment type="caution">
    <text evidence="1">The sequence shown here is derived from an EMBL/GenBank/DDBJ whole genome shotgun (WGS) entry which is preliminary data.</text>
</comment>
<protein>
    <recommendedName>
        <fullName evidence="3">OTU domain-containing protein</fullName>
    </recommendedName>
</protein>